<dbReference type="AlphaFoldDB" id="A0A2R7Y2Y7"/>
<gene>
    <name evidence="1" type="ORF">B7O98_07975</name>
</gene>
<dbReference type="InterPro" id="IPR019270">
    <property type="entry name" value="DUF2283"/>
</dbReference>
<reference evidence="1 2" key="1">
    <citation type="journal article" date="2018" name="Syst. Appl. Microbiol.">
        <title>A new symbiotic nanoarchaeote (Candidatus Nanoclepta minutus) and its host (Zestosphaera tikiterensis gen. nov., sp. nov.) from a New Zealand hot spring.</title>
        <authorList>
            <person name="St John E."/>
            <person name="Liu Y."/>
            <person name="Podar M."/>
            <person name="Stott M.B."/>
            <person name="Meneghin J."/>
            <person name="Chen Z."/>
            <person name="Lagutin K."/>
            <person name="Mitchell K."/>
            <person name="Reysenbach A.L."/>
        </authorList>
    </citation>
    <scope>NUCLEOTIDE SEQUENCE [LARGE SCALE GENOMIC DNA]</scope>
    <source>
        <strain evidence="1">NZ3</strain>
    </source>
</reference>
<dbReference type="Pfam" id="PF10049">
    <property type="entry name" value="DUF2283"/>
    <property type="match status" value="1"/>
</dbReference>
<accession>A0A2R7Y2Y7</accession>
<sequence>MKVEYDPEADILYIRIKDGKIKETKDLDEDVWIDVNDRGEIVGIEIWQARKHVIPEILKFLKKGKEVKAFIEA</sequence>
<proteinExistence type="predicted"/>
<organism evidence="1 2">
    <name type="scientific">Zestosphaera tikiterensis</name>
    <dbReference type="NCBI Taxonomy" id="1973259"/>
    <lineage>
        <taxon>Archaea</taxon>
        <taxon>Thermoproteota</taxon>
        <taxon>Thermoprotei</taxon>
        <taxon>Desulfurococcales</taxon>
        <taxon>Desulfurococcaceae</taxon>
        <taxon>Zestosphaera</taxon>
    </lineage>
</organism>
<comment type="caution">
    <text evidence="1">The sequence shown here is derived from an EMBL/GenBank/DDBJ whole genome shotgun (WGS) entry which is preliminary data.</text>
</comment>
<protein>
    <recommendedName>
        <fullName evidence="3">DUF2283 domain-containing protein</fullName>
    </recommendedName>
</protein>
<evidence type="ECO:0008006" key="3">
    <source>
        <dbReference type="Google" id="ProtNLM"/>
    </source>
</evidence>
<dbReference type="PANTHER" id="PTHR37029:SF1">
    <property type="entry name" value="SSR1768 PROTEIN"/>
    <property type="match status" value="1"/>
</dbReference>
<evidence type="ECO:0000313" key="2">
    <source>
        <dbReference type="Proteomes" id="UP000244093"/>
    </source>
</evidence>
<dbReference type="PANTHER" id="PTHR37029">
    <property type="entry name" value="SSR1768 PROTEIN"/>
    <property type="match status" value="1"/>
</dbReference>
<evidence type="ECO:0000313" key="1">
    <source>
        <dbReference type="EMBL" id="PUA31916.1"/>
    </source>
</evidence>
<name>A0A2R7Y2Y7_9CREN</name>
<dbReference type="EMBL" id="NBVN01000005">
    <property type="protein sequence ID" value="PUA31916.1"/>
    <property type="molecule type" value="Genomic_DNA"/>
</dbReference>
<dbReference type="Proteomes" id="UP000244093">
    <property type="component" value="Unassembled WGS sequence"/>
</dbReference>